<keyword evidence="4" id="KW-1185">Reference proteome</keyword>
<dbReference type="Pfam" id="PF07007">
    <property type="entry name" value="LprI"/>
    <property type="match status" value="1"/>
</dbReference>
<feature type="region of interest" description="Disordered" evidence="1">
    <location>
        <begin position="19"/>
        <end position="99"/>
    </location>
</feature>
<feature type="compositionally biased region" description="Acidic residues" evidence="1">
    <location>
        <begin position="58"/>
        <end position="69"/>
    </location>
</feature>
<dbReference type="InterPro" id="IPR009739">
    <property type="entry name" value="LprI-like_N"/>
</dbReference>
<evidence type="ECO:0000313" key="3">
    <source>
        <dbReference type="EMBL" id="MFD2216072.1"/>
    </source>
</evidence>
<evidence type="ECO:0000256" key="1">
    <source>
        <dbReference type="SAM" id="MobiDB-lite"/>
    </source>
</evidence>
<dbReference type="PANTHER" id="PTHR39176">
    <property type="entry name" value="PERIPLASMIC PROTEIN-RELATED"/>
    <property type="match status" value="1"/>
</dbReference>
<feature type="compositionally biased region" description="Acidic residues" evidence="1">
    <location>
        <begin position="80"/>
        <end position="95"/>
    </location>
</feature>
<dbReference type="Gene3D" id="1.20.1270.180">
    <property type="match status" value="1"/>
</dbReference>
<dbReference type="PROSITE" id="PS51257">
    <property type="entry name" value="PROKAR_LIPOPROTEIN"/>
    <property type="match status" value="1"/>
</dbReference>
<reference evidence="4" key="1">
    <citation type="journal article" date="2019" name="Int. J. Syst. Evol. Microbiol.">
        <title>The Global Catalogue of Microorganisms (GCM) 10K type strain sequencing project: providing services to taxonomists for standard genome sequencing and annotation.</title>
        <authorList>
            <consortium name="The Broad Institute Genomics Platform"/>
            <consortium name="The Broad Institute Genome Sequencing Center for Infectious Disease"/>
            <person name="Wu L."/>
            <person name="Ma J."/>
        </authorList>
    </citation>
    <scope>NUCLEOTIDE SEQUENCE [LARGE SCALE GENOMIC DNA]</scope>
    <source>
        <strain evidence="4">CGMCC 1.15474</strain>
    </source>
</reference>
<feature type="domain" description="Lysozyme inhibitor LprI-like N-terminal" evidence="2">
    <location>
        <begin position="120"/>
        <end position="209"/>
    </location>
</feature>
<dbReference type="EMBL" id="JBHUIK010000005">
    <property type="protein sequence ID" value="MFD2216072.1"/>
    <property type="molecule type" value="Genomic_DNA"/>
</dbReference>
<dbReference type="Proteomes" id="UP001597318">
    <property type="component" value="Unassembled WGS sequence"/>
</dbReference>
<proteinExistence type="predicted"/>
<comment type="caution">
    <text evidence="3">The sequence shown here is derived from an EMBL/GenBank/DDBJ whole genome shotgun (WGS) entry which is preliminary data.</text>
</comment>
<dbReference type="PANTHER" id="PTHR39176:SF1">
    <property type="entry name" value="PERIPLASMIC PROTEIN"/>
    <property type="match status" value="1"/>
</dbReference>
<name>A0ABW5C1N0_9BACI</name>
<feature type="compositionally biased region" description="Basic and acidic residues" evidence="1">
    <location>
        <begin position="29"/>
        <end position="40"/>
    </location>
</feature>
<sequence length="215" mass="24601">MKSIFTVLALFVLLVGCNNQNNSDQNEAPTKENEETKTDSNEETQSNEEDNSEKQENDITEENNTEETDTTIGKDSQQAAEDESEGENISEESDVSEGNKQKYLEKLNSIEKAAVEIRKNNDGTTFGMRKSQEEILGKWDQALNEIYQVLEKQLPADEMEILRQEQRKWITLRDETAKEDASQFEGGTMEPLEYTASLANTTKERCYELVENYMK</sequence>
<evidence type="ECO:0000259" key="2">
    <source>
        <dbReference type="Pfam" id="PF07007"/>
    </source>
</evidence>
<accession>A0ABW5C1N0</accession>
<protein>
    <submittedName>
        <fullName evidence="3">Lysozyme inhibitor LprI family protein</fullName>
    </submittedName>
</protein>
<feature type="compositionally biased region" description="Polar residues" evidence="1">
    <location>
        <begin position="19"/>
        <end position="28"/>
    </location>
</feature>
<dbReference type="RefSeq" id="WP_247345965.1">
    <property type="nucleotide sequence ID" value="NZ_CP095550.1"/>
</dbReference>
<feature type="compositionally biased region" description="Acidic residues" evidence="1">
    <location>
        <begin position="41"/>
        <end position="51"/>
    </location>
</feature>
<evidence type="ECO:0000313" key="4">
    <source>
        <dbReference type="Proteomes" id="UP001597318"/>
    </source>
</evidence>
<gene>
    <name evidence="3" type="ORF">ACFSKK_20495</name>
</gene>
<organism evidence="3 4">
    <name type="scientific">Metabacillus endolithicus</name>
    <dbReference type="NCBI Taxonomy" id="1535204"/>
    <lineage>
        <taxon>Bacteria</taxon>
        <taxon>Bacillati</taxon>
        <taxon>Bacillota</taxon>
        <taxon>Bacilli</taxon>
        <taxon>Bacillales</taxon>
        <taxon>Bacillaceae</taxon>
        <taxon>Metabacillus</taxon>
    </lineage>
</organism>